<proteinExistence type="predicted"/>
<dbReference type="InterPro" id="IPR029063">
    <property type="entry name" value="SAM-dependent_MTases_sf"/>
</dbReference>
<evidence type="ECO:0008006" key="3">
    <source>
        <dbReference type="Google" id="ProtNLM"/>
    </source>
</evidence>
<evidence type="ECO:0000313" key="1">
    <source>
        <dbReference type="EMBL" id="KAL2276087.1"/>
    </source>
</evidence>
<name>A0ABR4E0X4_9PEZI</name>
<evidence type="ECO:0000313" key="2">
    <source>
        <dbReference type="Proteomes" id="UP001600888"/>
    </source>
</evidence>
<dbReference type="EMBL" id="JBAWTH010000122">
    <property type="protein sequence ID" value="KAL2276087.1"/>
    <property type="molecule type" value="Genomic_DNA"/>
</dbReference>
<dbReference type="Proteomes" id="UP001600888">
    <property type="component" value="Unassembled WGS sequence"/>
</dbReference>
<keyword evidence="2" id="KW-1185">Reference proteome</keyword>
<dbReference type="Gene3D" id="3.40.50.150">
    <property type="entry name" value="Vaccinia Virus protein VP39"/>
    <property type="match status" value="1"/>
</dbReference>
<protein>
    <recommendedName>
        <fullName evidence="3">Ribosomal RNA methyltransferase FtsJ domain-containing protein</fullName>
    </recommendedName>
</protein>
<reference evidence="1 2" key="1">
    <citation type="submission" date="2024-03" db="EMBL/GenBank/DDBJ databases">
        <title>A high-quality draft genome sequence of Diaporthe vaccinii, a causative agent of upright dieback and viscid rot disease in cranberry plants.</title>
        <authorList>
            <person name="Sarrasin M."/>
            <person name="Lang B.F."/>
            <person name="Burger G."/>
        </authorList>
    </citation>
    <scope>NUCLEOTIDE SEQUENCE [LARGE SCALE GENOMIC DNA]</scope>
    <source>
        <strain evidence="1 2">IS7</strain>
    </source>
</reference>
<sequence length="180" mass="20133">MASPSSRYCTLKAQFHQATAAAKDGKMPTDNTILDEPEENPVVLHAIATIDQYLMDNSPVYRDLQQLRAKGWKNPEGDRFFEKQQRRADENSEETVHRLNDLMEDIAKEMQCFTRAFTIQTGGKPQRVLDLCMAPGTYLAKALERNPAAHAVAFTLPPSQGGLVPIISETVRVVKCKQSD</sequence>
<accession>A0ABR4E0X4</accession>
<comment type="caution">
    <text evidence="1">The sequence shown here is derived from an EMBL/GenBank/DDBJ whole genome shotgun (WGS) entry which is preliminary data.</text>
</comment>
<organism evidence="1 2">
    <name type="scientific">Diaporthe vaccinii</name>
    <dbReference type="NCBI Taxonomy" id="105482"/>
    <lineage>
        <taxon>Eukaryota</taxon>
        <taxon>Fungi</taxon>
        <taxon>Dikarya</taxon>
        <taxon>Ascomycota</taxon>
        <taxon>Pezizomycotina</taxon>
        <taxon>Sordariomycetes</taxon>
        <taxon>Sordariomycetidae</taxon>
        <taxon>Diaporthales</taxon>
        <taxon>Diaporthaceae</taxon>
        <taxon>Diaporthe</taxon>
        <taxon>Diaporthe eres species complex</taxon>
    </lineage>
</organism>
<gene>
    <name evidence="1" type="ORF">FJTKL_01371</name>
</gene>
<dbReference type="SUPFAM" id="SSF53335">
    <property type="entry name" value="S-adenosyl-L-methionine-dependent methyltransferases"/>
    <property type="match status" value="1"/>
</dbReference>